<dbReference type="InterPro" id="IPR034666">
    <property type="entry name" value="ARPC2/4"/>
</dbReference>
<sequence length="250" mass="28495">DILGNVYGSMMMADVERGYDVTLLVDLASVGVDERADVARRVSRLKEHAFSAPFDRALRDHDELAAAAAAARADSGASAGGQLHRMSYRSDEFCYLKAGSDRLTVIFSTRFKEEMDRVFGRVFLQEFVDARRQALISHAPQVLYSIKEAPLELRGLPEQQNADFSYVTFILYPRHFKDPEIRSATIAQVMLFRNYLHYHIKCSKAYIHSRLRIRVSEFLKLLARAKHEQQGVAVADKKTVSGRYYRQKKA</sequence>
<dbReference type="EMBL" id="LSSN01005383">
    <property type="protein sequence ID" value="OMJ09606.1"/>
    <property type="molecule type" value="Genomic_DNA"/>
</dbReference>
<dbReference type="GO" id="GO:0005200">
    <property type="term" value="F:structural constituent of cytoskeleton"/>
    <property type="evidence" value="ECO:0007669"/>
    <property type="project" value="TreeGrafter"/>
</dbReference>
<evidence type="ECO:0000256" key="2">
    <source>
        <dbReference type="ARBA" id="ARBA00007192"/>
    </source>
</evidence>
<keyword evidence="3 6" id="KW-0963">Cytoplasm</keyword>
<dbReference type="Proteomes" id="UP000187283">
    <property type="component" value="Unassembled WGS sequence"/>
</dbReference>
<keyword evidence="4 6" id="KW-0009">Actin-binding</keyword>
<evidence type="ECO:0000256" key="4">
    <source>
        <dbReference type="ARBA" id="ARBA00023203"/>
    </source>
</evidence>
<evidence type="ECO:0000256" key="5">
    <source>
        <dbReference type="ARBA" id="ARBA00023212"/>
    </source>
</evidence>
<dbReference type="GO" id="GO:0051015">
    <property type="term" value="F:actin filament binding"/>
    <property type="evidence" value="ECO:0007669"/>
    <property type="project" value="TreeGrafter"/>
</dbReference>
<protein>
    <recommendedName>
        <fullName evidence="6">Arp2/3 complex 34 kDa subunit</fullName>
    </recommendedName>
</protein>
<dbReference type="SUPFAM" id="SSF69645">
    <property type="entry name" value="Arp2/3 complex subunits"/>
    <property type="match status" value="1"/>
</dbReference>
<feature type="non-terminal residue" evidence="7">
    <location>
        <position position="1"/>
    </location>
</feature>
<comment type="function">
    <text evidence="6">Functions as actin-binding component of the Arp2/3 complex which is involved in regulation of actin polymerization and together with an activating nucleation-promoting factor (NPF) mediates the formation of branched actin networks.</text>
</comment>
<dbReference type="InterPro" id="IPR007188">
    <property type="entry name" value="ARPC2"/>
</dbReference>
<keyword evidence="5 6" id="KW-0206">Cytoskeleton</keyword>
<comment type="subunit">
    <text evidence="6">Component of the Arp2/3 complex.</text>
</comment>
<dbReference type="STRING" id="133412.A0A1R1X4N0"/>
<dbReference type="OrthoDB" id="148331at2759"/>
<evidence type="ECO:0000256" key="1">
    <source>
        <dbReference type="ARBA" id="ARBA00004245"/>
    </source>
</evidence>
<evidence type="ECO:0000256" key="6">
    <source>
        <dbReference type="RuleBase" id="RU364015"/>
    </source>
</evidence>
<evidence type="ECO:0000256" key="3">
    <source>
        <dbReference type="ARBA" id="ARBA00022490"/>
    </source>
</evidence>
<gene>
    <name evidence="7" type="ORF">AYI70_g10833</name>
</gene>
<comment type="subcellular location">
    <subcellularLocation>
        <location evidence="1 6">Cytoplasm</location>
        <location evidence="1 6">Cytoskeleton</location>
    </subcellularLocation>
</comment>
<dbReference type="Pfam" id="PF04045">
    <property type="entry name" value="P34-Arc"/>
    <property type="match status" value="1"/>
</dbReference>
<accession>A0A1R1X4N0</accession>
<dbReference type="PANTHER" id="PTHR12058">
    <property type="entry name" value="ARP2/3 COMPLEX 34 KDA SUBUNIT"/>
    <property type="match status" value="1"/>
</dbReference>
<dbReference type="GO" id="GO:0034314">
    <property type="term" value="P:Arp2/3 complex-mediated actin nucleation"/>
    <property type="evidence" value="ECO:0007669"/>
    <property type="project" value="InterPro"/>
</dbReference>
<dbReference type="GO" id="GO:0030041">
    <property type="term" value="P:actin filament polymerization"/>
    <property type="evidence" value="ECO:0007669"/>
    <property type="project" value="InterPro"/>
</dbReference>
<evidence type="ECO:0000313" key="8">
    <source>
        <dbReference type="Proteomes" id="UP000187283"/>
    </source>
</evidence>
<comment type="caution">
    <text evidence="7">The sequence shown here is derived from an EMBL/GenBank/DDBJ whole genome shotgun (WGS) entry which is preliminary data.</text>
</comment>
<dbReference type="Gene3D" id="3.30.1460.20">
    <property type="match status" value="2"/>
</dbReference>
<dbReference type="PANTHER" id="PTHR12058:SF0">
    <property type="entry name" value="ACTIN-RELATED PROTEIN 2_3 COMPLEX SUBUNIT 2"/>
    <property type="match status" value="1"/>
</dbReference>
<reference evidence="7 8" key="1">
    <citation type="submission" date="2017-01" db="EMBL/GenBank/DDBJ databases">
        <authorList>
            <person name="Mah S.A."/>
            <person name="Swanson W.J."/>
            <person name="Moy G.W."/>
            <person name="Vacquier V.D."/>
        </authorList>
    </citation>
    <scope>NUCLEOTIDE SEQUENCE [LARGE SCALE GENOMIC DNA]</scope>
    <source>
        <strain evidence="7 8">GSMNP</strain>
    </source>
</reference>
<evidence type="ECO:0000313" key="7">
    <source>
        <dbReference type="EMBL" id="OMJ09606.1"/>
    </source>
</evidence>
<name>A0A1R1X4N0_9FUNG</name>
<dbReference type="AlphaFoldDB" id="A0A1R1X4N0"/>
<comment type="similarity">
    <text evidence="2 6">Belongs to the ARPC2 family.</text>
</comment>
<organism evidence="7 8">
    <name type="scientific">Smittium culicis</name>
    <dbReference type="NCBI Taxonomy" id="133412"/>
    <lineage>
        <taxon>Eukaryota</taxon>
        <taxon>Fungi</taxon>
        <taxon>Fungi incertae sedis</taxon>
        <taxon>Zoopagomycota</taxon>
        <taxon>Kickxellomycotina</taxon>
        <taxon>Harpellomycetes</taxon>
        <taxon>Harpellales</taxon>
        <taxon>Legeriomycetaceae</taxon>
        <taxon>Smittium</taxon>
    </lineage>
</organism>
<dbReference type="GO" id="GO:0005885">
    <property type="term" value="C:Arp2/3 protein complex"/>
    <property type="evidence" value="ECO:0007669"/>
    <property type="project" value="InterPro"/>
</dbReference>
<keyword evidence="8" id="KW-1185">Reference proteome</keyword>
<proteinExistence type="inferred from homology"/>